<dbReference type="EMBL" id="DYUD01000026">
    <property type="protein sequence ID" value="HJG89768.1"/>
    <property type="molecule type" value="Genomic_DNA"/>
</dbReference>
<feature type="compositionally biased region" description="Low complexity" evidence="11">
    <location>
        <begin position="106"/>
        <end position="131"/>
    </location>
</feature>
<evidence type="ECO:0000313" key="13">
    <source>
        <dbReference type="Proteomes" id="UP000757103"/>
    </source>
</evidence>
<gene>
    <name evidence="12" type="primary">secG</name>
    <name evidence="12" type="ORF">K8U91_09925</name>
</gene>
<dbReference type="PRINTS" id="PR01651">
    <property type="entry name" value="SECGEXPORT"/>
</dbReference>
<accession>A0A921SVK3</accession>
<dbReference type="GO" id="GO:0009306">
    <property type="term" value="P:protein secretion"/>
    <property type="evidence" value="ECO:0007669"/>
    <property type="project" value="UniProtKB-UniRule"/>
</dbReference>
<feature type="region of interest" description="Disordered" evidence="11">
    <location>
        <begin position="94"/>
        <end position="131"/>
    </location>
</feature>
<comment type="subcellular location">
    <subcellularLocation>
        <location evidence="1 10">Cell membrane</location>
        <topology evidence="1 10">Multi-pass membrane protein</topology>
    </subcellularLocation>
</comment>
<evidence type="ECO:0000256" key="11">
    <source>
        <dbReference type="SAM" id="MobiDB-lite"/>
    </source>
</evidence>
<reference evidence="12" key="2">
    <citation type="submission" date="2021-09" db="EMBL/GenBank/DDBJ databases">
        <authorList>
            <person name="Gilroy R."/>
        </authorList>
    </citation>
    <scope>NUCLEOTIDE SEQUENCE</scope>
    <source>
        <strain evidence="12">CHK121-7720</strain>
    </source>
</reference>
<keyword evidence="9 10" id="KW-0472">Membrane</keyword>
<name>A0A921SVK3_9BACT</name>
<keyword evidence="4 10" id="KW-1003">Cell membrane</keyword>
<dbReference type="GO" id="GO:0065002">
    <property type="term" value="P:intracellular protein transmembrane transport"/>
    <property type="evidence" value="ECO:0007669"/>
    <property type="project" value="TreeGrafter"/>
</dbReference>
<comment type="similarity">
    <text evidence="2 10">Belongs to the SecG family.</text>
</comment>
<dbReference type="NCBIfam" id="TIGR00810">
    <property type="entry name" value="secG"/>
    <property type="match status" value="1"/>
</dbReference>
<dbReference type="PANTHER" id="PTHR34182">
    <property type="entry name" value="PROTEIN-EXPORT MEMBRANE PROTEIN SECG"/>
    <property type="match status" value="1"/>
</dbReference>
<protein>
    <recommendedName>
        <fullName evidence="10">Protein-export membrane protein SecG</fullName>
    </recommendedName>
</protein>
<dbReference type="RefSeq" id="WP_273306827.1">
    <property type="nucleotide sequence ID" value="NZ_CALUJX010000003.1"/>
</dbReference>
<evidence type="ECO:0000256" key="10">
    <source>
        <dbReference type="RuleBase" id="RU365087"/>
    </source>
</evidence>
<organism evidence="12 13">
    <name type="scientific">Barnesiella viscericola</name>
    <dbReference type="NCBI Taxonomy" id="397865"/>
    <lineage>
        <taxon>Bacteria</taxon>
        <taxon>Pseudomonadati</taxon>
        <taxon>Bacteroidota</taxon>
        <taxon>Bacteroidia</taxon>
        <taxon>Bacteroidales</taxon>
        <taxon>Barnesiellaceae</taxon>
        <taxon>Barnesiella</taxon>
    </lineage>
</organism>
<dbReference type="AlphaFoldDB" id="A0A921SVK3"/>
<evidence type="ECO:0000256" key="2">
    <source>
        <dbReference type="ARBA" id="ARBA00008445"/>
    </source>
</evidence>
<keyword evidence="7 10" id="KW-1133">Transmembrane helix</keyword>
<dbReference type="GO" id="GO:0015450">
    <property type="term" value="F:protein-transporting ATPase activity"/>
    <property type="evidence" value="ECO:0007669"/>
    <property type="project" value="UniProtKB-UniRule"/>
</dbReference>
<sequence length="131" mass="13507">MSVVLTVFIILASLLMIGIVLVQKSKGGGLASNFASSNQIMGVRKTTDFVEKATWTLAVVIMVLSIATVFVSHNSQSTSGSEIKDVVNTEAPAALPGFETPATGNQAAPAQQAPAQQAPAQEAPAQETPAQ</sequence>
<evidence type="ECO:0000313" key="12">
    <source>
        <dbReference type="EMBL" id="HJG89768.1"/>
    </source>
</evidence>
<evidence type="ECO:0000256" key="1">
    <source>
        <dbReference type="ARBA" id="ARBA00004651"/>
    </source>
</evidence>
<evidence type="ECO:0000256" key="3">
    <source>
        <dbReference type="ARBA" id="ARBA00022448"/>
    </source>
</evidence>
<feature type="transmembrane region" description="Helical" evidence="10">
    <location>
        <begin position="53"/>
        <end position="71"/>
    </location>
</feature>
<evidence type="ECO:0000256" key="6">
    <source>
        <dbReference type="ARBA" id="ARBA00022927"/>
    </source>
</evidence>
<evidence type="ECO:0000256" key="7">
    <source>
        <dbReference type="ARBA" id="ARBA00022989"/>
    </source>
</evidence>
<dbReference type="Proteomes" id="UP000757103">
    <property type="component" value="Unassembled WGS sequence"/>
</dbReference>
<comment type="caution">
    <text evidence="12">The sequence shown here is derived from an EMBL/GenBank/DDBJ whole genome shotgun (WGS) entry which is preliminary data.</text>
</comment>
<dbReference type="PANTHER" id="PTHR34182:SF1">
    <property type="entry name" value="PROTEIN-EXPORT MEMBRANE PROTEIN SECG"/>
    <property type="match status" value="1"/>
</dbReference>
<keyword evidence="6 10" id="KW-0653">Protein transport</keyword>
<evidence type="ECO:0000256" key="5">
    <source>
        <dbReference type="ARBA" id="ARBA00022692"/>
    </source>
</evidence>
<comment type="caution">
    <text evidence="10">Lacks conserved residue(s) required for the propagation of feature annotation.</text>
</comment>
<proteinExistence type="inferred from homology"/>
<evidence type="ECO:0000256" key="9">
    <source>
        <dbReference type="ARBA" id="ARBA00023136"/>
    </source>
</evidence>
<dbReference type="GO" id="GO:0005886">
    <property type="term" value="C:plasma membrane"/>
    <property type="evidence" value="ECO:0007669"/>
    <property type="project" value="UniProtKB-SubCell"/>
</dbReference>
<keyword evidence="3 10" id="KW-0813">Transport</keyword>
<dbReference type="InterPro" id="IPR004692">
    <property type="entry name" value="SecG"/>
</dbReference>
<keyword evidence="5 10" id="KW-0812">Transmembrane</keyword>
<keyword evidence="8 10" id="KW-0811">Translocation</keyword>
<evidence type="ECO:0000256" key="4">
    <source>
        <dbReference type="ARBA" id="ARBA00022475"/>
    </source>
</evidence>
<dbReference type="GO" id="GO:0043952">
    <property type="term" value="P:protein transport by the Sec complex"/>
    <property type="evidence" value="ECO:0007669"/>
    <property type="project" value="TreeGrafter"/>
</dbReference>
<evidence type="ECO:0000256" key="8">
    <source>
        <dbReference type="ARBA" id="ARBA00023010"/>
    </source>
</evidence>
<comment type="function">
    <text evidence="10">Involved in protein export. Participates in an early event of protein translocation.</text>
</comment>
<reference evidence="12" key="1">
    <citation type="journal article" date="2021" name="PeerJ">
        <title>Extensive microbial diversity within the chicken gut microbiome revealed by metagenomics and culture.</title>
        <authorList>
            <person name="Gilroy R."/>
            <person name="Ravi A."/>
            <person name="Getino M."/>
            <person name="Pursley I."/>
            <person name="Horton D.L."/>
            <person name="Alikhan N.F."/>
            <person name="Baker D."/>
            <person name="Gharbi K."/>
            <person name="Hall N."/>
            <person name="Watson M."/>
            <person name="Adriaenssens E.M."/>
            <person name="Foster-Nyarko E."/>
            <person name="Jarju S."/>
            <person name="Secka A."/>
            <person name="Antonio M."/>
            <person name="Oren A."/>
            <person name="Chaudhuri R.R."/>
            <person name="La Ragione R."/>
            <person name="Hildebrand F."/>
            <person name="Pallen M.J."/>
        </authorList>
    </citation>
    <scope>NUCLEOTIDE SEQUENCE</scope>
    <source>
        <strain evidence="12">CHK121-7720</strain>
    </source>
</reference>
<dbReference type="Pfam" id="PF03840">
    <property type="entry name" value="SecG"/>
    <property type="match status" value="1"/>
</dbReference>